<reference evidence="2" key="1">
    <citation type="submission" date="2020-06" db="EMBL/GenBank/DDBJ databases">
        <authorList>
            <person name="Dong N."/>
        </authorList>
    </citation>
    <scope>NUCLEOTIDE SEQUENCE</scope>
    <source>
        <strain evidence="2">DF49-4</strain>
    </source>
</reference>
<evidence type="ECO:0000313" key="3">
    <source>
        <dbReference type="Proteomes" id="UP001174419"/>
    </source>
</evidence>
<evidence type="ECO:0000256" key="1">
    <source>
        <dbReference type="SAM" id="Coils"/>
    </source>
</evidence>
<feature type="coiled-coil region" evidence="1">
    <location>
        <begin position="77"/>
        <end position="104"/>
    </location>
</feature>
<protein>
    <submittedName>
        <fullName evidence="2">Uncharacterized protein</fullName>
    </submittedName>
</protein>
<sequence length="110" mass="12451">MSNQIPALKQKINAAVKALMKDAFDANSDDFHVLVDFSGHVNLVEVRVFLGGYTEDKDAVYLCCSYTLPVPSQLRDIEAWKKSLSELIDARKKLKQLKEEQSKKLWGDHA</sequence>
<keyword evidence="1" id="KW-0175">Coiled coil</keyword>
<dbReference type="RefSeq" id="WP_286380794.1">
    <property type="nucleotide sequence ID" value="NZ_JACANG010000003.1"/>
</dbReference>
<accession>A0AB35LXS9</accession>
<reference evidence="2" key="2">
    <citation type="journal article" date="2022" name="Sci. Total Environ.">
        <title>Prevalence, transmission, and molecular epidemiology of tet(X)-positive bacteria among humans, animals, and environmental niches in China: An epidemiological, and genomic-based study.</title>
        <authorList>
            <person name="Dong N."/>
            <person name="Zeng Y."/>
            <person name="Cai C."/>
            <person name="Sun C."/>
            <person name="Lu J."/>
            <person name="Liu C."/>
            <person name="Zhou H."/>
            <person name="Sun Q."/>
            <person name="Shu L."/>
            <person name="Wang H."/>
            <person name="Wang Y."/>
            <person name="Wang S."/>
            <person name="Wu C."/>
            <person name="Chan E.W."/>
            <person name="Chen G."/>
            <person name="Shen Z."/>
            <person name="Chen S."/>
            <person name="Zhang R."/>
        </authorList>
    </citation>
    <scope>NUCLEOTIDE SEQUENCE</scope>
    <source>
        <strain evidence="2">DF49-4</strain>
    </source>
</reference>
<proteinExistence type="predicted"/>
<dbReference type="Proteomes" id="UP001174419">
    <property type="component" value="Unassembled WGS sequence"/>
</dbReference>
<comment type="caution">
    <text evidence="2">The sequence shown here is derived from an EMBL/GenBank/DDBJ whole genome shotgun (WGS) entry which is preliminary data.</text>
</comment>
<dbReference type="AlphaFoldDB" id="A0AB35LXS9"/>
<evidence type="ECO:0000313" key="2">
    <source>
        <dbReference type="EMBL" id="MDM1718066.1"/>
    </source>
</evidence>
<organism evidence="2 3">
    <name type="scientific">Acinetobacter towneri</name>
    <dbReference type="NCBI Taxonomy" id="202956"/>
    <lineage>
        <taxon>Bacteria</taxon>
        <taxon>Pseudomonadati</taxon>
        <taxon>Pseudomonadota</taxon>
        <taxon>Gammaproteobacteria</taxon>
        <taxon>Moraxellales</taxon>
        <taxon>Moraxellaceae</taxon>
        <taxon>Acinetobacter</taxon>
    </lineage>
</organism>
<dbReference type="EMBL" id="JACANG010000003">
    <property type="protein sequence ID" value="MDM1718066.1"/>
    <property type="molecule type" value="Genomic_DNA"/>
</dbReference>
<name>A0AB35LXS9_9GAMM</name>
<gene>
    <name evidence="2" type="ORF">HX110_02665</name>
</gene>